<evidence type="ECO:0000256" key="7">
    <source>
        <dbReference type="ARBA" id="ARBA00022989"/>
    </source>
</evidence>
<name>A0A8T9W3G5_9HEMI</name>
<dbReference type="PANTHER" id="PTHR11410:SF0">
    <property type="entry name" value="ATP SYNTHASE SUBUNIT A"/>
    <property type="match status" value="1"/>
</dbReference>
<evidence type="ECO:0000256" key="10">
    <source>
        <dbReference type="ARBA" id="ARBA00023310"/>
    </source>
</evidence>
<evidence type="ECO:0000256" key="6">
    <source>
        <dbReference type="ARBA" id="ARBA00022781"/>
    </source>
</evidence>
<dbReference type="InterPro" id="IPR000568">
    <property type="entry name" value="ATP_synth_F0_asu"/>
</dbReference>
<dbReference type="AlphaFoldDB" id="A0A8T9W3G5"/>
<sequence>MMTNLFSSFDPATSLNWSMNWSSMMLFILMLPAPYWLLPNQSQSLMLKTISLLNSEFNTLINKKSPISLMLMSLFTFILLNNVLGLLPYVYTSSSQLVFTLTLALPIWFSFMLFGWLNNCNHMFAHLIPTGTPPILMPFMVCIETSSNLIRPGSLAVRLTANMIAGHLLMTLLGNNATNSSELILMIIMTIQFMLLWFELAVSLIQAYVFTVLSTLYSSEVI</sequence>
<evidence type="ECO:0000256" key="1">
    <source>
        <dbReference type="ARBA" id="ARBA00004141"/>
    </source>
</evidence>
<dbReference type="InterPro" id="IPR045083">
    <property type="entry name" value="ATP_synth_F0_asu_bact/mt"/>
</dbReference>
<proteinExistence type="inferred from homology"/>
<dbReference type="EMBL" id="MW619718">
    <property type="protein sequence ID" value="UPI55290.1"/>
    <property type="molecule type" value="Genomic_DNA"/>
</dbReference>
<comment type="similarity">
    <text evidence="2">Belongs to the ATPase A chain family.</text>
</comment>
<dbReference type="InterPro" id="IPR023011">
    <property type="entry name" value="ATP_synth_F0_asu_AS"/>
</dbReference>
<geneLocation type="mitochondrion" evidence="13"/>
<comment type="subcellular location">
    <subcellularLocation>
        <location evidence="1">Membrane</location>
        <topology evidence="1">Multi-pass membrane protein</topology>
    </subcellularLocation>
    <subcellularLocation>
        <location evidence="11">Mitochondrion inner membrane</location>
        <topology evidence="11">Multi-pass membrane protein</topology>
    </subcellularLocation>
</comment>
<feature type="transmembrane region" description="Helical" evidence="12">
    <location>
        <begin position="20"/>
        <end position="38"/>
    </location>
</feature>
<dbReference type="Pfam" id="PF00119">
    <property type="entry name" value="ATP-synt_A"/>
    <property type="match status" value="1"/>
</dbReference>
<evidence type="ECO:0000256" key="9">
    <source>
        <dbReference type="ARBA" id="ARBA00023136"/>
    </source>
</evidence>
<dbReference type="GO" id="GO:0046933">
    <property type="term" value="F:proton-transporting ATP synthase activity, rotational mechanism"/>
    <property type="evidence" value="ECO:0007669"/>
    <property type="project" value="TreeGrafter"/>
</dbReference>
<evidence type="ECO:0000256" key="4">
    <source>
        <dbReference type="ARBA" id="ARBA00022547"/>
    </source>
</evidence>
<keyword evidence="4" id="KW-0138">CF(0)</keyword>
<feature type="transmembrane region" description="Helical" evidence="12">
    <location>
        <begin position="185"/>
        <end position="209"/>
    </location>
</feature>
<keyword evidence="3" id="KW-0813">Transport</keyword>
<keyword evidence="13" id="KW-0496">Mitochondrion</keyword>
<evidence type="ECO:0000313" key="13">
    <source>
        <dbReference type="EMBL" id="UPI55290.1"/>
    </source>
</evidence>
<dbReference type="NCBIfam" id="TIGR01131">
    <property type="entry name" value="ATP_synt_6_or_A"/>
    <property type="match status" value="1"/>
</dbReference>
<dbReference type="CDD" id="cd00310">
    <property type="entry name" value="ATP-synt_Fo_a_6"/>
    <property type="match status" value="1"/>
</dbReference>
<dbReference type="InterPro" id="IPR035908">
    <property type="entry name" value="F0_ATP_A_sf"/>
</dbReference>
<keyword evidence="6" id="KW-0375">Hydrogen ion transport</keyword>
<dbReference type="GO" id="GO:0045259">
    <property type="term" value="C:proton-transporting ATP synthase complex"/>
    <property type="evidence" value="ECO:0007669"/>
    <property type="project" value="UniProtKB-KW"/>
</dbReference>
<evidence type="ECO:0000256" key="11">
    <source>
        <dbReference type="RuleBase" id="RU004450"/>
    </source>
</evidence>
<dbReference type="Gene3D" id="1.20.120.220">
    <property type="entry name" value="ATP synthase, F0 complex, subunit A"/>
    <property type="match status" value="1"/>
</dbReference>
<keyword evidence="9 12" id="KW-0472">Membrane</keyword>
<dbReference type="PANTHER" id="PTHR11410">
    <property type="entry name" value="ATP SYNTHASE SUBUNIT A"/>
    <property type="match status" value="1"/>
</dbReference>
<protein>
    <recommendedName>
        <fullName evidence="11">ATP synthase subunit a</fullName>
    </recommendedName>
</protein>
<dbReference type="PROSITE" id="PS00449">
    <property type="entry name" value="ATPASE_A"/>
    <property type="match status" value="1"/>
</dbReference>
<dbReference type="PRINTS" id="PR00123">
    <property type="entry name" value="ATPASEA"/>
</dbReference>
<evidence type="ECO:0000256" key="2">
    <source>
        <dbReference type="ARBA" id="ARBA00006810"/>
    </source>
</evidence>
<feature type="transmembrane region" description="Helical" evidence="12">
    <location>
        <begin position="97"/>
        <end position="117"/>
    </location>
</feature>
<evidence type="ECO:0000256" key="5">
    <source>
        <dbReference type="ARBA" id="ARBA00022692"/>
    </source>
</evidence>
<keyword evidence="10" id="KW-0066">ATP synthesis</keyword>
<evidence type="ECO:0000256" key="12">
    <source>
        <dbReference type="SAM" id="Phobius"/>
    </source>
</evidence>
<keyword evidence="5 12" id="KW-0812">Transmembrane</keyword>
<dbReference type="SUPFAM" id="SSF81336">
    <property type="entry name" value="F1F0 ATP synthase subunit A"/>
    <property type="match status" value="1"/>
</dbReference>
<evidence type="ECO:0000256" key="3">
    <source>
        <dbReference type="ARBA" id="ARBA00022448"/>
    </source>
</evidence>
<evidence type="ECO:0000256" key="8">
    <source>
        <dbReference type="ARBA" id="ARBA00023065"/>
    </source>
</evidence>
<reference evidence="13" key="1">
    <citation type="journal article" date="2022" name="Cladistics">
        <title>Diversification of the phytophagous lineages of true bugs (Insecta: Hemiptera: Heteroptera) shortly after that of the flowering plants.</title>
        <authorList>
            <person name="Ye F."/>
            <person name="Kment P."/>
            <person name="Redei D."/>
            <person name="Luo J.Y."/>
            <person name="Wang Y.H."/>
            <person name="Kuechler S.M."/>
            <person name="Zhang W.W."/>
            <person name="Chen P.P."/>
            <person name="Wu H.Y."/>
            <person name="Wu Y.Z."/>
            <person name="Sun X.Y."/>
            <person name="Ding L."/>
            <person name="Wang Y.R."/>
            <person name="Xie Q."/>
        </authorList>
    </citation>
    <scope>NUCLEOTIDE SEQUENCE</scope>
</reference>
<feature type="transmembrane region" description="Helical" evidence="12">
    <location>
        <begin position="69"/>
        <end position="91"/>
    </location>
</feature>
<organism evidence="13">
    <name type="scientific">Mezira sp</name>
    <dbReference type="NCBI Taxonomy" id="2931906"/>
    <lineage>
        <taxon>Eukaryota</taxon>
        <taxon>Metazoa</taxon>
        <taxon>Ecdysozoa</taxon>
        <taxon>Arthropoda</taxon>
        <taxon>Hexapoda</taxon>
        <taxon>Insecta</taxon>
        <taxon>Pterygota</taxon>
        <taxon>Neoptera</taxon>
        <taxon>Paraneoptera</taxon>
        <taxon>Hemiptera</taxon>
        <taxon>Heteroptera</taxon>
        <taxon>Panheteroptera</taxon>
        <taxon>Pentatomomorpha</taxon>
        <taxon>Aradoidea</taxon>
        <taxon>Aradidae</taxon>
        <taxon>Mezirinae</taxon>
        <taxon>Mezira</taxon>
    </lineage>
</organism>
<keyword evidence="8" id="KW-0406">Ion transport</keyword>
<dbReference type="GO" id="GO:0005743">
    <property type="term" value="C:mitochondrial inner membrane"/>
    <property type="evidence" value="ECO:0007669"/>
    <property type="project" value="UniProtKB-SubCell"/>
</dbReference>
<accession>A0A8T9W3G5</accession>
<keyword evidence="7 12" id="KW-1133">Transmembrane helix</keyword>